<evidence type="ECO:0000313" key="2">
    <source>
        <dbReference type="EMBL" id="KGX87136.1"/>
    </source>
</evidence>
<dbReference type="AlphaFoldDB" id="A0A0A5G209"/>
<keyword evidence="1" id="KW-0472">Membrane</keyword>
<proteinExistence type="predicted"/>
<sequence>MEYEIWIFISLIYLLILFLIIRAAVSKGIDDSKLLRELRKEIKELKKQNSEEQFNNESKHIINRKA</sequence>
<dbReference type="Proteomes" id="UP000030403">
    <property type="component" value="Unassembled WGS sequence"/>
</dbReference>
<name>A0A0A5G209_9BACI</name>
<feature type="transmembrane region" description="Helical" evidence="1">
    <location>
        <begin position="6"/>
        <end position="25"/>
    </location>
</feature>
<accession>A0A0A5G209</accession>
<organism evidence="2 3">
    <name type="scientific">Pontibacillus marinus BH030004 = DSM 16465</name>
    <dbReference type="NCBI Taxonomy" id="1385511"/>
    <lineage>
        <taxon>Bacteria</taxon>
        <taxon>Bacillati</taxon>
        <taxon>Bacillota</taxon>
        <taxon>Bacilli</taxon>
        <taxon>Bacillales</taxon>
        <taxon>Bacillaceae</taxon>
        <taxon>Pontibacillus</taxon>
    </lineage>
</organism>
<dbReference type="STRING" id="1385511.GCA_000425225_03307"/>
<evidence type="ECO:0000256" key="1">
    <source>
        <dbReference type="SAM" id="Phobius"/>
    </source>
</evidence>
<keyword evidence="1" id="KW-1133">Transmembrane helix</keyword>
<dbReference type="EMBL" id="AVPF01000026">
    <property type="protein sequence ID" value="KGX87136.1"/>
    <property type="molecule type" value="Genomic_DNA"/>
</dbReference>
<protein>
    <submittedName>
        <fullName evidence="2">Uncharacterized protein</fullName>
    </submittedName>
</protein>
<dbReference type="RefSeq" id="WP_027446915.1">
    <property type="nucleotide sequence ID" value="NZ_AULJ01000043.1"/>
</dbReference>
<evidence type="ECO:0000313" key="3">
    <source>
        <dbReference type="Proteomes" id="UP000030403"/>
    </source>
</evidence>
<reference evidence="2 3" key="1">
    <citation type="submission" date="2013-08" db="EMBL/GenBank/DDBJ databases">
        <authorList>
            <person name="Huang J."/>
            <person name="Wang G."/>
        </authorList>
    </citation>
    <scope>NUCLEOTIDE SEQUENCE [LARGE SCALE GENOMIC DNA]</scope>
    <source>
        <strain evidence="2 3">BH030004</strain>
    </source>
</reference>
<keyword evidence="1" id="KW-0812">Transmembrane</keyword>
<gene>
    <name evidence="2" type="ORF">N783_10375</name>
</gene>
<keyword evidence="3" id="KW-1185">Reference proteome</keyword>
<comment type="caution">
    <text evidence="2">The sequence shown here is derived from an EMBL/GenBank/DDBJ whole genome shotgun (WGS) entry which is preliminary data.</text>
</comment>